<name>A0A4Z2J2P0_9TELE</name>
<dbReference type="OrthoDB" id="8960888at2759"/>
<protein>
    <submittedName>
        <fullName evidence="1">Uncharacterized protein</fullName>
    </submittedName>
</protein>
<organism evidence="1 2">
    <name type="scientific">Liparis tanakae</name>
    <name type="common">Tanaka's snailfish</name>
    <dbReference type="NCBI Taxonomy" id="230148"/>
    <lineage>
        <taxon>Eukaryota</taxon>
        <taxon>Metazoa</taxon>
        <taxon>Chordata</taxon>
        <taxon>Craniata</taxon>
        <taxon>Vertebrata</taxon>
        <taxon>Euteleostomi</taxon>
        <taxon>Actinopterygii</taxon>
        <taxon>Neopterygii</taxon>
        <taxon>Teleostei</taxon>
        <taxon>Neoteleostei</taxon>
        <taxon>Acanthomorphata</taxon>
        <taxon>Eupercaria</taxon>
        <taxon>Perciformes</taxon>
        <taxon>Cottioidei</taxon>
        <taxon>Cottales</taxon>
        <taxon>Liparidae</taxon>
        <taxon>Liparis</taxon>
    </lineage>
</organism>
<gene>
    <name evidence="1" type="ORF">EYF80_005030</name>
</gene>
<dbReference type="EMBL" id="SRLO01000025">
    <property type="protein sequence ID" value="TNN84615.1"/>
    <property type="molecule type" value="Genomic_DNA"/>
</dbReference>
<evidence type="ECO:0000313" key="1">
    <source>
        <dbReference type="EMBL" id="TNN84615.1"/>
    </source>
</evidence>
<reference evidence="1 2" key="1">
    <citation type="submission" date="2019-03" db="EMBL/GenBank/DDBJ databases">
        <title>First draft genome of Liparis tanakae, snailfish: a comprehensive survey of snailfish specific genes.</title>
        <authorList>
            <person name="Kim W."/>
            <person name="Song I."/>
            <person name="Jeong J.-H."/>
            <person name="Kim D."/>
            <person name="Kim S."/>
            <person name="Ryu S."/>
            <person name="Song J.Y."/>
            <person name="Lee S.K."/>
        </authorList>
    </citation>
    <scope>NUCLEOTIDE SEQUENCE [LARGE SCALE GENOMIC DNA]</scope>
    <source>
        <tissue evidence="1">Muscle</tissue>
    </source>
</reference>
<dbReference type="AlphaFoldDB" id="A0A4Z2J2P0"/>
<accession>A0A4Z2J2P0</accession>
<dbReference type="Proteomes" id="UP000314294">
    <property type="component" value="Unassembled WGS sequence"/>
</dbReference>
<comment type="caution">
    <text evidence="1">The sequence shown here is derived from an EMBL/GenBank/DDBJ whole genome shotgun (WGS) entry which is preliminary data.</text>
</comment>
<proteinExistence type="predicted"/>
<keyword evidence="2" id="KW-1185">Reference proteome</keyword>
<sequence length="61" mass="6850">MKGRGLQQVFSLTAEVQIQQVMQDAGGCWRMLEDAGGCWRMLEDAGGCWRMLEDAVRVEDS</sequence>
<evidence type="ECO:0000313" key="2">
    <source>
        <dbReference type="Proteomes" id="UP000314294"/>
    </source>
</evidence>